<evidence type="ECO:0000313" key="4">
    <source>
        <dbReference type="Proteomes" id="UP000428328"/>
    </source>
</evidence>
<dbReference type="EMBL" id="CP046400">
    <property type="protein sequence ID" value="QGY39647.1"/>
    <property type="molecule type" value="Genomic_DNA"/>
</dbReference>
<dbReference type="InterPro" id="IPR051785">
    <property type="entry name" value="MMCE/EMCE_epimerase"/>
</dbReference>
<dbReference type="PANTHER" id="PTHR43048">
    <property type="entry name" value="METHYLMALONYL-COA EPIMERASE"/>
    <property type="match status" value="1"/>
</dbReference>
<evidence type="ECO:0000313" key="3">
    <source>
        <dbReference type="EMBL" id="QGY39647.1"/>
    </source>
</evidence>
<dbReference type="AlphaFoldDB" id="A0A6I6JHR8"/>
<evidence type="ECO:0000256" key="1">
    <source>
        <dbReference type="ARBA" id="ARBA00022723"/>
    </source>
</evidence>
<gene>
    <name evidence="3" type="ORF">GM415_05790</name>
</gene>
<evidence type="ECO:0000259" key="2">
    <source>
        <dbReference type="PROSITE" id="PS51819"/>
    </source>
</evidence>
<dbReference type="PANTHER" id="PTHR43048:SF5">
    <property type="entry name" value="BLR5325 PROTEIN"/>
    <property type="match status" value="1"/>
</dbReference>
<keyword evidence="4" id="KW-1185">Reference proteome</keyword>
<accession>A0A6I6JHR8</accession>
<dbReference type="InterPro" id="IPR004360">
    <property type="entry name" value="Glyas_Fos-R_dOase_dom"/>
</dbReference>
<reference evidence="3 4" key="1">
    <citation type="submission" date="2019-11" db="EMBL/GenBank/DDBJ databases">
        <authorList>
            <person name="Zheng R.K."/>
            <person name="Sun C.M."/>
        </authorList>
    </citation>
    <scope>NUCLEOTIDE SEQUENCE [LARGE SCALE GENOMIC DNA]</scope>
    <source>
        <strain evidence="3 4">SRB007</strain>
    </source>
</reference>
<organism evidence="3 4">
    <name type="scientific">Pseudodesulfovibrio cashew</name>
    <dbReference type="NCBI Taxonomy" id="2678688"/>
    <lineage>
        <taxon>Bacteria</taxon>
        <taxon>Pseudomonadati</taxon>
        <taxon>Thermodesulfobacteriota</taxon>
        <taxon>Desulfovibrionia</taxon>
        <taxon>Desulfovibrionales</taxon>
        <taxon>Desulfovibrionaceae</taxon>
    </lineage>
</organism>
<dbReference type="Pfam" id="PF00903">
    <property type="entry name" value="Glyoxalase"/>
    <property type="match status" value="1"/>
</dbReference>
<dbReference type="Gene3D" id="3.10.180.10">
    <property type="entry name" value="2,3-Dihydroxybiphenyl 1,2-Dioxygenase, domain 1"/>
    <property type="match status" value="1"/>
</dbReference>
<dbReference type="Proteomes" id="UP000428328">
    <property type="component" value="Chromosome"/>
</dbReference>
<dbReference type="RefSeq" id="WP_158946872.1">
    <property type="nucleotide sequence ID" value="NZ_CP046400.1"/>
</dbReference>
<dbReference type="InterPro" id="IPR037523">
    <property type="entry name" value="VOC_core"/>
</dbReference>
<dbReference type="SUPFAM" id="SSF54593">
    <property type="entry name" value="Glyoxalase/Bleomycin resistance protein/Dihydroxybiphenyl dioxygenase"/>
    <property type="match status" value="1"/>
</dbReference>
<dbReference type="GO" id="GO:0046491">
    <property type="term" value="P:L-methylmalonyl-CoA metabolic process"/>
    <property type="evidence" value="ECO:0007669"/>
    <property type="project" value="TreeGrafter"/>
</dbReference>
<dbReference type="GO" id="GO:0004493">
    <property type="term" value="F:methylmalonyl-CoA epimerase activity"/>
    <property type="evidence" value="ECO:0007669"/>
    <property type="project" value="TreeGrafter"/>
</dbReference>
<proteinExistence type="predicted"/>
<protein>
    <submittedName>
        <fullName evidence="3">VOC family protein</fullName>
    </submittedName>
</protein>
<dbReference type="PROSITE" id="PS51819">
    <property type="entry name" value="VOC"/>
    <property type="match status" value="1"/>
</dbReference>
<dbReference type="InterPro" id="IPR029068">
    <property type="entry name" value="Glyas_Bleomycin-R_OHBP_Dase"/>
</dbReference>
<feature type="domain" description="VOC" evidence="2">
    <location>
        <begin position="4"/>
        <end position="147"/>
    </location>
</feature>
<sequence length="149" mass="16243">MSIKYVHTNLIARDWKRLAEFYEQVFGCKPLSARDLSGRWLDGVTGLDDAHITGMHMSLPGFGEGGPTLELFQYDAMPDHPDVRPNTPGFSHIAFLVDDVAAVAEAVIANGGRAVGELTSQEVPGVGVLTVQYLYDPEGNIVEVQNWDA</sequence>
<name>A0A6I6JHR8_9BACT</name>
<dbReference type="GO" id="GO:0046872">
    <property type="term" value="F:metal ion binding"/>
    <property type="evidence" value="ECO:0007669"/>
    <property type="project" value="UniProtKB-KW"/>
</dbReference>
<keyword evidence="1" id="KW-0479">Metal-binding</keyword>
<dbReference type="KEGG" id="psel:GM415_05790"/>